<dbReference type="EMBL" id="BPLR01019312">
    <property type="protein sequence ID" value="GIZ05412.1"/>
    <property type="molecule type" value="Genomic_DNA"/>
</dbReference>
<keyword evidence="2" id="KW-1185">Reference proteome</keyword>
<sequence>MAHAPNSLIICSQNSPLEELGGQGHRSGHHHAHPSDIVLRFWPHQSPMKISWKYNVLNRSIHSIFTSCTQLKNMQQVSFVHTREASDPHQKPNLSQKYCICLSRCVVTKTKSKPSLPKLGISACKCCY</sequence>
<protein>
    <submittedName>
        <fullName evidence="1">Uncharacterized protein</fullName>
    </submittedName>
</protein>
<evidence type="ECO:0000313" key="1">
    <source>
        <dbReference type="EMBL" id="GIZ05412.1"/>
    </source>
</evidence>
<dbReference type="Proteomes" id="UP001054945">
    <property type="component" value="Unassembled WGS sequence"/>
</dbReference>
<organism evidence="1 2">
    <name type="scientific">Caerostris extrusa</name>
    <name type="common">Bark spider</name>
    <name type="synonym">Caerostris bankana</name>
    <dbReference type="NCBI Taxonomy" id="172846"/>
    <lineage>
        <taxon>Eukaryota</taxon>
        <taxon>Metazoa</taxon>
        <taxon>Ecdysozoa</taxon>
        <taxon>Arthropoda</taxon>
        <taxon>Chelicerata</taxon>
        <taxon>Arachnida</taxon>
        <taxon>Araneae</taxon>
        <taxon>Araneomorphae</taxon>
        <taxon>Entelegynae</taxon>
        <taxon>Araneoidea</taxon>
        <taxon>Araneidae</taxon>
        <taxon>Caerostris</taxon>
    </lineage>
</organism>
<dbReference type="AlphaFoldDB" id="A0AAV4YDX0"/>
<name>A0AAV4YDX0_CAEEX</name>
<comment type="caution">
    <text evidence="1">The sequence shown here is derived from an EMBL/GenBank/DDBJ whole genome shotgun (WGS) entry which is preliminary data.</text>
</comment>
<accession>A0AAV4YDX0</accession>
<reference evidence="1 2" key="1">
    <citation type="submission" date="2021-06" db="EMBL/GenBank/DDBJ databases">
        <title>Caerostris extrusa draft genome.</title>
        <authorList>
            <person name="Kono N."/>
            <person name="Arakawa K."/>
        </authorList>
    </citation>
    <scope>NUCLEOTIDE SEQUENCE [LARGE SCALE GENOMIC DNA]</scope>
</reference>
<gene>
    <name evidence="1" type="ORF">CEXT_388781</name>
</gene>
<evidence type="ECO:0000313" key="2">
    <source>
        <dbReference type="Proteomes" id="UP001054945"/>
    </source>
</evidence>
<proteinExistence type="predicted"/>